<keyword evidence="2" id="KW-1185">Reference proteome</keyword>
<gene>
    <name evidence="1" type="ORF">B0I35DRAFT_406403</name>
</gene>
<comment type="caution">
    <text evidence="1">The sequence shown here is derived from an EMBL/GenBank/DDBJ whole genome shotgun (WGS) entry which is preliminary data.</text>
</comment>
<protein>
    <submittedName>
        <fullName evidence="1">Uncharacterized protein</fullName>
    </submittedName>
</protein>
<reference evidence="1" key="1">
    <citation type="journal article" date="2021" name="Nat. Commun.">
        <title>Genetic determinants of endophytism in the Arabidopsis root mycobiome.</title>
        <authorList>
            <person name="Mesny F."/>
            <person name="Miyauchi S."/>
            <person name="Thiergart T."/>
            <person name="Pickel B."/>
            <person name="Atanasova L."/>
            <person name="Karlsson M."/>
            <person name="Huettel B."/>
            <person name="Barry K.W."/>
            <person name="Haridas S."/>
            <person name="Chen C."/>
            <person name="Bauer D."/>
            <person name="Andreopoulos W."/>
            <person name="Pangilinan J."/>
            <person name="LaButti K."/>
            <person name="Riley R."/>
            <person name="Lipzen A."/>
            <person name="Clum A."/>
            <person name="Drula E."/>
            <person name="Henrissat B."/>
            <person name="Kohler A."/>
            <person name="Grigoriev I.V."/>
            <person name="Martin F.M."/>
            <person name="Hacquard S."/>
        </authorList>
    </citation>
    <scope>NUCLEOTIDE SEQUENCE</scope>
    <source>
        <strain evidence="1">MPI-CAGE-CH-0235</strain>
    </source>
</reference>
<dbReference type="EMBL" id="JAGPNK010000003">
    <property type="protein sequence ID" value="KAH7324618.1"/>
    <property type="molecule type" value="Genomic_DNA"/>
</dbReference>
<sequence>MAAGNEFLMPAAYSGRKPPMMTDIWSRLGNGRVHGRYHQQSRIFTIPIIIIIIVISNNRGRAGAVKEHAYASLIAMLTPTCAPSLAVRPPLGMQARSAYIWGMKAEIFRRCAGHGPGSGCMVWFGVATQNVQKGTKDSHRPHHPWDKDSLSSLVNALV</sequence>
<dbReference type="AlphaFoldDB" id="A0A8K0WV22"/>
<name>A0A8K0WV22_9HYPO</name>
<evidence type="ECO:0000313" key="2">
    <source>
        <dbReference type="Proteomes" id="UP000813444"/>
    </source>
</evidence>
<proteinExistence type="predicted"/>
<dbReference type="Proteomes" id="UP000813444">
    <property type="component" value="Unassembled WGS sequence"/>
</dbReference>
<organism evidence="1 2">
    <name type="scientific">Stachybotrys elegans</name>
    <dbReference type="NCBI Taxonomy" id="80388"/>
    <lineage>
        <taxon>Eukaryota</taxon>
        <taxon>Fungi</taxon>
        <taxon>Dikarya</taxon>
        <taxon>Ascomycota</taxon>
        <taxon>Pezizomycotina</taxon>
        <taxon>Sordariomycetes</taxon>
        <taxon>Hypocreomycetidae</taxon>
        <taxon>Hypocreales</taxon>
        <taxon>Stachybotryaceae</taxon>
        <taxon>Stachybotrys</taxon>
    </lineage>
</organism>
<evidence type="ECO:0000313" key="1">
    <source>
        <dbReference type="EMBL" id="KAH7324618.1"/>
    </source>
</evidence>
<accession>A0A8K0WV22</accession>